<accession>A0A427ASC9</accession>
<proteinExistence type="predicted"/>
<dbReference type="Proteomes" id="UP000287651">
    <property type="component" value="Unassembled WGS sequence"/>
</dbReference>
<comment type="caution">
    <text evidence="1">The sequence shown here is derived from an EMBL/GenBank/DDBJ whole genome shotgun (WGS) entry which is preliminary data.</text>
</comment>
<dbReference type="EMBL" id="AMZH03001487">
    <property type="protein sequence ID" value="RRT79135.1"/>
    <property type="molecule type" value="Genomic_DNA"/>
</dbReference>
<gene>
    <name evidence="1" type="ORF">B296_00022946</name>
</gene>
<protein>
    <submittedName>
        <fullName evidence="1">Uncharacterized protein</fullName>
    </submittedName>
</protein>
<organism evidence="1 2">
    <name type="scientific">Ensete ventricosum</name>
    <name type="common">Abyssinian banana</name>
    <name type="synonym">Musa ensete</name>
    <dbReference type="NCBI Taxonomy" id="4639"/>
    <lineage>
        <taxon>Eukaryota</taxon>
        <taxon>Viridiplantae</taxon>
        <taxon>Streptophyta</taxon>
        <taxon>Embryophyta</taxon>
        <taxon>Tracheophyta</taxon>
        <taxon>Spermatophyta</taxon>
        <taxon>Magnoliopsida</taxon>
        <taxon>Liliopsida</taxon>
        <taxon>Zingiberales</taxon>
        <taxon>Musaceae</taxon>
        <taxon>Ensete</taxon>
    </lineage>
</organism>
<evidence type="ECO:0000313" key="1">
    <source>
        <dbReference type="EMBL" id="RRT79135.1"/>
    </source>
</evidence>
<reference evidence="1 2" key="1">
    <citation type="journal article" date="2014" name="Agronomy (Basel)">
        <title>A Draft Genome Sequence for Ensete ventricosum, the Drought-Tolerant Tree Against Hunger.</title>
        <authorList>
            <person name="Harrison J."/>
            <person name="Moore K.A."/>
            <person name="Paszkiewicz K."/>
            <person name="Jones T."/>
            <person name="Grant M."/>
            <person name="Ambacheew D."/>
            <person name="Muzemil S."/>
            <person name="Studholme D.J."/>
        </authorList>
    </citation>
    <scope>NUCLEOTIDE SEQUENCE [LARGE SCALE GENOMIC DNA]</scope>
</reference>
<evidence type="ECO:0000313" key="2">
    <source>
        <dbReference type="Proteomes" id="UP000287651"/>
    </source>
</evidence>
<name>A0A427ASC9_ENSVE</name>
<dbReference type="AlphaFoldDB" id="A0A427ASC9"/>
<sequence length="118" mass="12864">MATSYEGTLRVDMEIRLNGRLTHEMVGARATIDSMQIKRRNWKEVIQLAEAKLGSEGLSIGQEDAKGSVDFLVGLNPNIPPGSCDPDAASITEKRLRLADVVMKDLAVGFVSESSKLF</sequence>